<name>A0ABS5U832_9BACT</name>
<dbReference type="Proteomes" id="UP000784128">
    <property type="component" value="Unassembled WGS sequence"/>
</dbReference>
<dbReference type="Gene3D" id="2.60.40.10">
    <property type="entry name" value="Immunoglobulins"/>
    <property type="match status" value="3"/>
</dbReference>
<dbReference type="RefSeq" id="WP_214297984.1">
    <property type="nucleotide sequence ID" value="NZ_JAHDYS010000006.1"/>
</dbReference>
<reference evidence="3 4" key="1">
    <citation type="submission" date="2021-05" db="EMBL/GenBank/DDBJ databases">
        <title>The draft genome of Geobacter chapellei DSM 13688.</title>
        <authorList>
            <person name="Xu Z."/>
            <person name="Masuda Y."/>
            <person name="Itoh H."/>
            <person name="Senoo K."/>
        </authorList>
    </citation>
    <scope>NUCLEOTIDE SEQUENCE [LARGE SCALE GENOMIC DNA]</scope>
    <source>
        <strain evidence="3 4">DSM 13688</strain>
    </source>
</reference>
<proteinExistence type="predicted"/>
<dbReference type="InterPro" id="IPR003961">
    <property type="entry name" value="FN3_dom"/>
</dbReference>
<dbReference type="Pfam" id="PF17957">
    <property type="entry name" value="Big_7"/>
    <property type="match status" value="2"/>
</dbReference>
<dbReference type="Pfam" id="PF13313">
    <property type="entry name" value="DUF4082"/>
    <property type="match status" value="1"/>
</dbReference>
<feature type="signal peptide" evidence="1">
    <location>
        <begin position="1"/>
        <end position="25"/>
    </location>
</feature>
<feature type="chain" id="PRO_5045560096" evidence="1">
    <location>
        <begin position="26"/>
        <end position="682"/>
    </location>
</feature>
<organism evidence="3 4">
    <name type="scientific">Pelotalea chapellei</name>
    <dbReference type="NCBI Taxonomy" id="44671"/>
    <lineage>
        <taxon>Bacteria</taxon>
        <taxon>Pseudomonadati</taxon>
        <taxon>Thermodesulfobacteriota</taxon>
        <taxon>Desulfuromonadia</taxon>
        <taxon>Geobacterales</taxon>
        <taxon>Geobacteraceae</taxon>
        <taxon>Pelotalea</taxon>
    </lineage>
</organism>
<dbReference type="InterPro" id="IPR013783">
    <property type="entry name" value="Ig-like_fold"/>
</dbReference>
<dbReference type="SMART" id="SM00060">
    <property type="entry name" value="FN3"/>
    <property type="match status" value="1"/>
</dbReference>
<sequence>MKCSKLKAVLFAGVLSMTCSAVSYARDITLQWNANTESNLSGYKVYYRADSSATPFNGTGSGQGASPVNVAKQTTATLTGLDPAKTYYFAVTAYNTAGTESSYSNIVSVAEGVAPTVAITAPAAGSTATGTMSVTATATDNVGVSKVEFYVNGSLALTDTTTPYVYSWNTTALANGSYTLMAKAYDAAGNVGQSANVVVSVAKDTTAPTVVLTSPGTSTTVSGSVAIKASASDNIGISKVEFYDNGVLLNATNVSPYSYNWNTALSANGSHTLHVKAYDAAGNVGQCATGATVTVNNTTTPPPPTGGTTYTAVFGNATGATYLNTIEDTFLNINTELNSTGVFLNAYTWPAKTPANAILMKWNLSALPAGAQIQSATLNLYQIGWNGDSSYAMPVSKIINKAAVFSKATGYTYDGTNAWTASSIPYNSIPLAQSDVAAPVDTPNIDGVNGNYKSWNVTSLVKDWVAAPSSNLGMMINSSNAASADSSRTFVSSESANAGQRPKLTVTYTLPTTTTPPPVTTPPVTTYYSMWPNTTVPSTLDAGADSSAELGVKFKSDVSGYITGIRFYKASTNTGTHTGTLWSSTGQKLATATFTNETASGWQQVNFSTPVAISANTTYVASYHANTGHYSFNTSYFAGKTFDAPPLHALADGGVYSYGSSTVFPTSVYQSGNYWVDVVFKQ</sequence>
<comment type="caution">
    <text evidence="3">The sequence shown here is derived from an EMBL/GenBank/DDBJ whole genome shotgun (WGS) entry which is preliminary data.</text>
</comment>
<evidence type="ECO:0000259" key="2">
    <source>
        <dbReference type="PROSITE" id="PS50853"/>
    </source>
</evidence>
<feature type="domain" description="Fibronectin type-III" evidence="2">
    <location>
        <begin position="13"/>
        <end position="116"/>
    </location>
</feature>
<dbReference type="NCBIfam" id="NF033679">
    <property type="entry name" value="DNRLRE_dom"/>
    <property type="match status" value="1"/>
</dbReference>
<evidence type="ECO:0000313" key="3">
    <source>
        <dbReference type="EMBL" id="MBT1071818.1"/>
    </source>
</evidence>
<dbReference type="InterPro" id="IPR036116">
    <property type="entry name" value="FN3_sf"/>
</dbReference>
<protein>
    <submittedName>
        <fullName evidence="3">DUF4082 domain-containing protein</fullName>
    </submittedName>
</protein>
<dbReference type="Pfam" id="PF00041">
    <property type="entry name" value="fn3"/>
    <property type="match status" value="1"/>
</dbReference>
<dbReference type="InterPro" id="IPR025141">
    <property type="entry name" value="DUF4082"/>
</dbReference>
<dbReference type="EMBL" id="JAHDYS010000006">
    <property type="protein sequence ID" value="MBT1071818.1"/>
    <property type="molecule type" value="Genomic_DNA"/>
</dbReference>
<gene>
    <name evidence="3" type="ORF">KJB30_08495</name>
</gene>
<evidence type="ECO:0000256" key="1">
    <source>
        <dbReference type="SAM" id="SignalP"/>
    </source>
</evidence>
<accession>A0ABS5U832</accession>
<keyword evidence="1" id="KW-0732">Signal</keyword>
<keyword evidence="4" id="KW-1185">Reference proteome</keyword>
<evidence type="ECO:0000313" key="4">
    <source>
        <dbReference type="Proteomes" id="UP000784128"/>
    </source>
</evidence>
<dbReference type="PROSITE" id="PS50853">
    <property type="entry name" value="FN3"/>
    <property type="match status" value="1"/>
</dbReference>
<dbReference type="SUPFAM" id="SSF49265">
    <property type="entry name" value="Fibronectin type III"/>
    <property type="match status" value="1"/>
</dbReference>
<dbReference type="CDD" id="cd00063">
    <property type="entry name" value="FN3"/>
    <property type="match status" value="1"/>
</dbReference>